<keyword evidence="2" id="KW-1185">Reference proteome</keyword>
<proteinExistence type="predicted"/>
<dbReference type="EMBL" id="JAVRIE010000005">
    <property type="protein sequence ID" value="MDT0583482.1"/>
    <property type="molecule type" value="Genomic_DNA"/>
</dbReference>
<accession>A0AAW8R2I9</accession>
<dbReference type="SUPFAM" id="SSF56935">
    <property type="entry name" value="Porins"/>
    <property type="match status" value="1"/>
</dbReference>
<reference evidence="1 2" key="1">
    <citation type="submission" date="2023-09" db="EMBL/GenBank/DDBJ databases">
        <authorList>
            <person name="Rey-Velasco X."/>
        </authorList>
    </citation>
    <scope>NUCLEOTIDE SEQUENCE [LARGE SCALE GENOMIC DNA]</scope>
    <source>
        <strain evidence="1 2">W409</strain>
    </source>
</reference>
<dbReference type="Proteomes" id="UP001249020">
    <property type="component" value="Unassembled WGS sequence"/>
</dbReference>
<evidence type="ECO:0008006" key="3">
    <source>
        <dbReference type="Google" id="ProtNLM"/>
    </source>
</evidence>
<dbReference type="RefSeq" id="WP_311362251.1">
    <property type="nucleotide sequence ID" value="NZ_JAVRIE010000005.1"/>
</dbReference>
<evidence type="ECO:0000313" key="2">
    <source>
        <dbReference type="Proteomes" id="UP001249020"/>
    </source>
</evidence>
<sequence length="386" mass="43791">MQTASARENIFDTKETIEFSGFGRIVGGYLDDKDLAFQHYQNNLSFTEQSLLALRVDAHLSDKLKLVTQGILHTGTIRENEVQWLYLQYQASRSLSVRLGRQRMPFFDFSETNDVGFAYPWITPPIQVYTDFLFFDIDGIMASYEFSGKDVSGAIESYFGEFEGELTVAETSSQTKLNNSRGLILKLNYDSFTFRASHHITQVDLGLKPIVEFRDILRSAELNDAADSIGVEGSIEFSQLSLSYDSFDYFMKTELTRYDSDFLAFPDVKNGYITLGYNFYPYSLHLTYANSVEEYDRPDNLIPVGINSELDALSFGFDQILMQLNSDGLESVTLGLRYDYSDNVAFKTELAKLNGDDNARGLFTENSVSNPGNKANFFQVAVEWVF</sequence>
<organism evidence="1 2">
    <name type="scientific">Brumicola blandensis</name>
    <dbReference type="NCBI Taxonomy" id="3075611"/>
    <lineage>
        <taxon>Bacteria</taxon>
        <taxon>Pseudomonadati</taxon>
        <taxon>Pseudomonadota</taxon>
        <taxon>Gammaproteobacteria</taxon>
        <taxon>Alteromonadales</taxon>
        <taxon>Alteromonadaceae</taxon>
        <taxon>Brumicola</taxon>
    </lineage>
</organism>
<dbReference type="InterPro" id="IPR023614">
    <property type="entry name" value="Porin_dom_sf"/>
</dbReference>
<evidence type="ECO:0000313" key="1">
    <source>
        <dbReference type="EMBL" id="MDT0583482.1"/>
    </source>
</evidence>
<protein>
    <recommendedName>
        <fullName evidence="3">Porin</fullName>
    </recommendedName>
</protein>
<comment type="caution">
    <text evidence="1">The sequence shown here is derived from an EMBL/GenBank/DDBJ whole genome shotgun (WGS) entry which is preliminary data.</text>
</comment>
<dbReference type="AlphaFoldDB" id="A0AAW8R2I9"/>
<name>A0AAW8R2I9_9ALTE</name>
<gene>
    <name evidence="1" type="ORF">RM544_13115</name>
</gene>
<dbReference type="Gene3D" id="2.40.160.10">
    <property type="entry name" value="Porin"/>
    <property type="match status" value="1"/>
</dbReference>